<keyword evidence="3" id="KW-1185">Reference proteome</keyword>
<feature type="region of interest" description="Disordered" evidence="1">
    <location>
        <begin position="434"/>
        <end position="469"/>
    </location>
</feature>
<feature type="compositionally biased region" description="Low complexity" evidence="1">
    <location>
        <begin position="616"/>
        <end position="637"/>
    </location>
</feature>
<feature type="compositionally biased region" description="Polar residues" evidence="1">
    <location>
        <begin position="39"/>
        <end position="65"/>
    </location>
</feature>
<sequence>MRSTYTLPLLARQPDLDQFRGSTRQASSSTSQSTLSRQDAYSTPSNQGSHRGPSQGSYRGPSQGSYRGPSQGPLSSSQQHPAPFQIPTIRLVQATPSASGGNTSHISGETSFAGSVVSVPSPLAPRVVSGTDNSVGPTKRRLVPKRSKLGLLGGSKKEKDLSDVVRRVGAGKTKGGNGGGGGGKVGTSGRGGFEIWVDQDEDPEFGEIVFVKKKKSRAGLGGVFGVLGEVTNVGEGVKSGDDGEVVKDKGGKEGKGKDKKGENGKEGKEKEGKDKGMLRVKGEESKWWSIGRGRKDSKEKEGERSKTPDPEKLFNSSPIDSRARFNSLDSGILLATPTSANAPTYRERDLPPPPPTSVIFGPGLYGGSMPASEVDTPPSKKALPPVMSALPPRTVSLAREGQARAASLSIERALSPVEVEGRAASLSIERALSPLGGAPTSSLLSPTDGRATTADGRASPSLLAPPGASASGSIAVRAMKSMRSLAHIGSWAQLKGGEGSVGGSVRRKDESVKGKKDESVKGKKEKEKSEDGKGKKEKSEKKEKKKSKKGSSKEERDEERNATVRYSGSSFEAGALSGAGSPGKGVDVKELGRRKQSTLGLGWPSTMRLAMVRHPSGSGVHSSSNSNSTSSSSSSSSDLNQPNLNRLSAASSISLGAGLGLGLGRDRLPSTLSSGSSLRPASTSSERTGKSSSGSVVSVRWDEQGLESVKETIGVERRMKRAEEAEQAKVVGTRRGVSGESRKASEARRRKPVLDLFAQVEAEVEAEGMVVDDPQLPESPMEVVEEEEEKEEEAEAEVSEKETERPMLMLEEATEDGHAQLELNLSMGSVGTPVKPRRARPVSETLVGRTRPAGMYDEGDGFMSILDAATNDLASLIDRLDLEATPGGTPRGSPRKSRPSPLSAASQRSDLADGFLTKRRLEFESPVKKPTLRESAASINSLRPYAQSRGKAPTFTAPTAASRGLGLQIAPWPVSPAKPKAVSTAPAMSGTIRLVGGSPVFKPSHKRTMSPPMPLEDSMPVFRPLRPRLASPPHLGPALFAKEGSSATTTPVGHSDLAAPSSLTFGSRPSKIGLLAVEDNGAPSPTPVFRRATGEERKRSSLIGMKSHSSLRDSMPIPPEGKRVLGLAGTMGGSVGSTAPALNPDDPDSDIPDELQVILSGQSDNESCDDATSVGDYSPAPPPSPGLPPASPLPTPAPVLSLDFSMDVPVFQLNDEEGNHADIDECFVSSPSEDDTKKSFDFTGELMKLNESGGSERLSFIEQLENAFKTPAKLNLHAGFAEFLDVNGPLDIEVPPVPRLPQALQVDEAVRFSDLSFAVETTGDMKDISMAVPLSCHETSDPDISTPEEPSPRSLKHNSSMGSRPSDGQLNRSFRFGGLPSPARSVSLKENSPKPLTLPDIIPSPSHARSLSEASLCSIVEEDSSVLKSIFAQAAEIAPLQPRIRLDSDSSSKRRVRVRRVSHPAIAHSRNESGVSFAGLDSFDEIRRGFEFHPNRPAFYPPPGTSSARPSHGREASMFSIASVSSYGQVINPGCKDPFEYADSLPTRPSSDDMSTFSFSMSVDDTFSFMKNQLPRKRVESDASSFYFRAPPPRPSHVPRRGHYRDESSASMASIAPPVSLYNRSFGHRRNASSTSASSVAQSYAMFGANGGRAAWARHRTDPSVDSILSDMSAMRLGRPGLGDKMLESAAEYGMPLTAISASPDSATSHHLRHRASFDSILDDDHRSSIDCDRRSSMDDSLFEKTGHRTSMSSGSVFRYDSSDSGHGGLWPPAQFRPVSMLSTGSIHSPPQDDDTMFSMLGGGHVRRQSVGSIIAASPCVRMGKRKHTDVERLEALHQPFIREVEESPNKARLIERASMISTASHHFGDDRMQDAQIGLLHRQSLEESCLSASGEDDTTSSRIYPVFSRPGPASRSRSDTYASSGAETPPLSSDASSQSGDSQSSIDVSHLGSLLANVTYPVTNRVSSAARARARARGRGHRRRISQARASRSSVYETILEELQSNPPTPPRAVYVDQVAVADQAAEPVVIADNELEMMETMEWDNEQGITVLRKYYALKDEAQETVKESKRVWHDTSFSIFAIQSFQPPTRREGMQALLEHSQQNYGPLPHDLRPRRIRSRVNSRPSPYPRTRKISTSSIEEEPIPAVYLDSNRSPVSLRHAVLKQVSINPNISSPAPTLGQHKVASPFLVDLDRSAKFVHEDSASFSAAGAPPLPRQRVTSSARRSALGWAKRSNGRSQKENKENAGQGALMSPPKSLRIDRPRPRGRPTPARPHALRI</sequence>
<feature type="compositionally biased region" description="Polar residues" evidence="1">
    <location>
        <begin position="94"/>
        <end position="107"/>
    </location>
</feature>
<feature type="region of interest" description="Disordered" evidence="1">
    <location>
        <begin position="494"/>
        <end position="643"/>
    </location>
</feature>
<feature type="compositionally biased region" description="Low complexity" evidence="1">
    <location>
        <begin position="20"/>
        <end position="38"/>
    </location>
</feature>
<feature type="region of interest" description="Disordered" evidence="1">
    <location>
        <begin position="827"/>
        <end position="857"/>
    </location>
</feature>
<feature type="region of interest" description="Disordered" evidence="1">
    <location>
        <begin position="169"/>
        <end position="190"/>
    </location>
</feature>
<dbReference type="STRING" id="933084.A0A067PNH5"/>
<feature type="compositionally biased region" description="Polar residues" evidence="1">
    <location>
        <begin position="1357"/>
        <end position="1372"/>
    </location>
</feature>
<feature type="region of interest" description="Disordered" evidence="1">
    <location>
        <begin position="1"/>
        <end position="107"/>
    </location>
</feature>
<feature type="region of interest" description="Disordered" evidence="1">
    <location>
        <begin position="1586"/>
        <end position="1610"/>
    </location>
</feature>
<feature type="region of interest" description="Disordered" evidence="1">
    <location>
        <begin position="1968"/>
        <end position="1991"/>
    </location>
</feature>
<proteinExistence type="predicted"/>
<feature type="region of interest" description="Disordered" evidence="1">
    <location>
        <begin position="1131"/>
        <end position="1198"/>
    </location>
</feature>
<feature type="region of interest" description="Disordered" evidence="1">
    <location>
        <begin position="767"/>
        <end position="806"/>
    </location>
</feature>
<feature type="compositionally biased region" description="Low complexity" evidence="1">
    <location>
        <begin position="682"/>
        <end position="699"/>
    </location>
</feature>
<feature type="region of interest" description="Disordered" evidence="1">
    <location>
        <begin position="2206"/>
        <end position="2282"/>
    </location>
</feature>
<evidence type="ECO:0000313" key="3">
    <source>
        <dbReference type="Proteomes" id="UP000027265"/>
    </source>
</evidence>
<feature type="compositionally biased region" description="Low complexity" evidence="1">
    <location>
        <begin position="1933"/>
        <end position="1947"/>
    </location>
</feature>
<feature type="compositionally biased region" description="Basic and acidic residues" evidence="1">
    <location>
        <begin position="293"/>
        <end position="312"/>
    </location>
</feature>
<feature type="compositionally biased region" description="Gly residues" evidence="1">
    <location>
        <begin position="172"/>
        <end position="190"/>
    </location>
</feature>
<dbReference type="OrthoDB" id="2563277at2759"/>
<feature type="compositionally biased region" description="Basic and acidic residues" evidence="1">
    <location>
        <begin position="506"/>
        <end position="542"/>
    </location>
</feature>
<dbReference type="Proteomes" id="UP000027265">
    <property type="component" value="Unassembled WGS sequence"/>
</dbReference>
<feature type="compositionally biased region" description="Polar residues" evidence="1">
    <location>
        <begin position="670"/>
        <end position="681"/>
    </location>
</feature>
<feature type="region of interest" description="Disordered" evidence="1">
    <location>
        <begin position="1033"/>
        <end position="1064"/>
    </location>
</feature>
<feature type="region of interest" description="Disordered" evidence="1">
    <location>
        <begin position="1891"/>
        <end position="1947"/>
    </location>
</feature>
<feature type="compositionally biased region" description="Basic and acidic residues" evidence="1">
    <location>
        <begin position="238"/>
        <end position="286"/>
    </location>
</feature>
<feature type="region of interest" description="Disordered" evidence="1">
    <location>
        <begin position="1336"/>
        <end position="1401"/>
    </location>
</feature>
<feature type="region of interest" description="Disordered" evidence="1">
    <location>
        <begin position="718"/>
        <end position="750"/>
    </location>
</feature>
<feature type="compositionally biased region" description="Basic residues" evidence="1">
    <location>
        <begin position="1973"/>
        <end position="1987"/>
    </location>
</feature>
<feature type="region of interest" description="Disordered" evidence="1">
    <location>
        <begin position="1077"/>
        <end position="1100"/>
    </location>
</feature>
<reference evidence="3" key="1">
    <citation type="journal article" date="2014" name="Proc. Natl. Acad. Sci. U.S.A.">
        <title>Extensive sampling of basidiomycete genomes demonstrates inadequacy of the white-rot/brown-rot paradigm for wood decay fungi.</title>
        <authorList>
            <person name="Riley R."/>
            <person name="Salamov A.A."/>
            <person name="Brown D.W."/>
            <person name="Nagy L.G."/>
            <person name="Floudas D."/>
            <person name="Held B.W."/>
            <person name="Levasseur A."/>
            <person name="Lombard V."/>
            <person name="Morin E."/>
            <person name="Otillar R."/>
            <person name="Lindquist E.A."/>
            <person name="Sun H."/>
            <person name="LaButti K.M."/>
            <person name="Schmutz J."/>
            <person name="Jabbour D."/>
            <person name="Luo H."/>
            <person name="Baker S.E."/>
            <person name="Pisabarro A.G."/>
            <person name="Walton J.D."/>
            <person name="Blanchette R.A."/>
            <person name="Henrissat B."/>
            <person name="Martin F."/>
            <person name="Cullen D."/>
            <person name="Hibbett D.S."/>
            <person name="Grigoriev I.V."/>
        </authorList>
    </citation>
    <scope>NUCLEOTIDE SEQUENCE [LARGE SCALE GENOMIC DNA]</scope>
    <source>
        <strain evidence="3">MUCL 33604</strain>
    </source>
</reference>
<feature type="region of interest" description="Disordered" evidence="1">
    <location>
        <begin position="664"/>
        <end position="699"/>
    </location>
</feature>
<feature type="compositionally biased region" description="Pro residues" evidence="1">
    <location>
        <begin position="1179"/>
        <end position="1197"/>
    </location>
</feature>
<accession>A0A067PNH5</accession>
<gene>
    <name evidence="2" type="ORF">JAAARDRAFT_59878</name>
</gene>
<feature type="compositionally biased region" description="Low complexity" evidence="1">
    <location>
        <begin position="458"/>
        <end position="469"/>
    </location>
</feature>
<dbReference type="EMBL" id="KL197725">
    <property type="protein sequence ID" value="KDQ55355.1"/>
    <property type="molecule type" value="Genomic_DNA"/>
</dbReference>
<evidence type="ECO:0000256" key="1">
    <source>
        <dbReference type="SAM" id="MobiDB-lite"/>
    </source>
</evidence>
<feature type="compositionally biased region" description="Acidic residues" evidence="1">
    <location>
        <begin position="783"/>
        <end position="797"/>
    </location>
</feature>
<feature type="compositionally biased region" description="Low complexity" evidence="1">
    <location>
        <begin position="68"/>
        <end position="79"/>
    </location>
</feature>
<dbReference type="InParanoid" id="A0A067PNH5"/>
<dbReference type="HOGENOM" id="CLU_000458_0_0_1"/>
<feature type="compositionally biased region" description="Basic and acidic residues" evidence="1">
    <location>
        <begin position="551"/>
        <end position="562"/>
    </location>
</feature>
<feature type="compositionally biased region" description="Low complexity" evidence="1">
    <location>
        <begin position="2272"/>
        <end position="2282"/>
    </location>
</feature>
<feature type="region of interest" description="Disordered" evidence="1">
    <location>
        <begin position="880"/>
        <end position="958"/>
    </location>
</feature>
<feature type="compositionally biased region" description="Basic and acidic residues" evidence="1">
    <location>
        <begin position="718"/>
        <end position="727"/>
    </location>
</feature>
<evidence type="ECO:0000313" key="2">
    <source>
        <dbReference type="EMBL" id="KDQ55355.1"/>
    </source>
</evidence>
<protein>
    <submittedName>
        <fullName evidence="2">Uncharacterized protein</fullName>
    </submittedName>
</protein>
<name>A0A067PNH5_9AGAM</name>
<feature type="region of interest" description="Disordered" evidence="1">
    <location>
        <begin position="338"/>
        <end position="364"/>
    </location>
</feature>
<organism evidence="2 3">
    <name type="scientific">Jaapia argillacea MUCL 33604</name>
    <dbReference type="NCBI Taxonomy" id="933084"/>
    <lineage>
        <taxon>Eukaryota</taxon>
        <taxon>Fungi</taxon>
        <taxon>Dikarya</taxon>
        <taxon>Basidiomycota</taxon>
        <taxon>Agaricomycotina</taxon>
        <taxon>Agaricomycetes</taxon>
        <taxon>Agaricomycetidae</taxon>
        <taxon>Jaapiales</taxon>
        <taxon>Jaapiaceae</taxon>
        <taxon>Jaapia</taxon>
    </lineage>
</organism>
<feature type="region of interest" description="Disordered" evidence="1">
    <location>
        <begin position="231"/>
        <end position="322"/>
    </location>
</feature>